<keyword evidence="2" id="KW-1185">Reference proteome</keyword>
<dbReference type="AlphaFoldDB" id="A0A813D759"/>
<sequence>MNNANKHNTQHKVTTTNKSWCQCNDQRLGGPGDSGPAALRWRIRIADAVIRAEEVVAKAKEVRLGFDLNATDAELELARCEMQRLQERLWPRQSFEDPEPVPSSDAGIQIALWRGHHPDLINCWKS</sequence>
<reference evidence="1" key="1">
    <citation type="submission" date="2021-02" db="EMBL/GenBank/DDBJ databases">
        <authorList>
            <person name="Dougan E. K."/>
            <person name="Rhodes N."/>
            <person name="Thang M."/>
            <person name="Chan C."/>
        </authorList>
    </citation>
    <scope>NUCLEOTIDE SEQUENCE</scope>
</reference>
<evidence type="ECO:0000313" key="1">
    <source>
        <dbReference type="EMBL" id="CAE8583760.1"/>
    </source>
</evidence>
<evidence type="ECO:0000313" key="2">
    <source>
        <dbReference type="Proteomes" id="UP000654075"/>
    </source>
</evidence>
<comment type="caution">
    <text evidence="1">The sequence shown here is derived from an EMBL/GenBank/DDBJ whole genome shotgun (WGS) entry which is preliminary data.</text>
</comment>
<gene>
    <name evidence="1" type="ORF">PGLA1383_LOCUS2707</name>
</gene>
<accession>A0A813D759</accession>
<dbReference type="Proteomes" id="UP000654075">
    <property type="component" value="Unassembled WGS sequence"/>
</dbReference>
<protein>
    <submittedName>
        <fullName evidence="1">Uncharacterized protein</fullName>
    </submittedName>
</protein>
<proteinExistence type="predicted"/>
<name>A0A813D759_POLGL</name>
<dbReference type="EMBL" id="CAJNNV010000861">
    <property type="protein sequence ID" value="CAE8583760.1"/>
    <property type="molecule type" value="Genomic_DNA"/>
</dbReference>
<organism evidence="1 2">
    <name type="scientific">Polarella glacialis</name>
    <name type="common">Dinoflagellate</name>
    <dbReference type="NCBI Taxonomy" id="89957"/>
    <lineage>
        <taxon>Eukaryota</taxon>
        <taxon>Sar</taxon>
        <taxon>Alveolata</taxon>
        <taxon>Dinophyceae</taxon>
        <taxon>Suessiales</taxon>
        <taxon>Suessiaceae</taxon>
        <taxon>Polarella</taxon>
    </lineage>
</organism>